<evidence type="ECO:0000259" key="2">
    <source>
        <dbReference type="Pfam" id="PF03972"/>
    </source>
</evidence>
<comment type="similarity">
    <text evidence="1">Belongs to the PrpD family.</text>
</comment>
<dbReference type="InterPro" id="IPR045336">
    <property type="entry name" value="MmgE_PrpD_N"/>
</dbReference>
<comment type="caution">
    <text evidence="4">The sequence shown here is derived from an EMBL/GenBank/DDBJ whole genome shotgun (WGS) entry which is preliminary data.</text>
</comment>
<dbReference type="InterPro" id="IPR042183">
    <property type="entry name" value="MmgE/PrpD_sf_1"/>
</dbReference>
<accession>A0ABW4XEB0</accession>
<proteinExistence type="inferred from homology"/>
<protein>
    <submittedName>
        <fullName evidence="4">MmgE/PrpD family protein</fullName>
    </submittedName>
</protein>
<evidence type="ECO:0000313" key="5">
    <source>
        <dbReference type="Proteomes" id="UP001597402"/>
    </source>
</evidence>
<dbReference type="InterPro" id="IPR036148">
    <property type="entry name" value="MmgE/PrpD_sf"/>
</dbReference>
<dbReference type="InterPro" id="IPR045337">
    <property type="entry name" value="MmgE_PrpD_C"/>
</dbReference>
<keyword evidence="5" id="KW-1185">Reference proteome</keyword>
<dbReference type="InterPro" id="IPR005656">
    <property type="entry name" value="MmgE_PrpD"/>
</dbReference>
<name>A0ABW4XEB0_9ACTN</name>
<dbReference type="EMBL" id="JBHUHP010000015">
    <property type="protein sequence ID" value="MFD2092978.1"/>
    <property type="molecule type" value="Genomic_DNA"/>
</dbReference>
<evidence type="ECO:0000256" key="1">
    <source>
        <dbReference type="ARBA" id="ARBA00006174"/>
    </source>
</evidence>
<dbReference type="Pfam" id="PF19305">
    <property type="entry name" value="MmgE_PrpD_C"/>
    <property type="match status" value="1"/>
</dbReference>
<dbReference type="PANTHER" id="PTHR16943:SF8">
    <property type="entry name" value="2-METHYLCITRATE DEHYDRATASE"/>
    <property type="match status" value="1"/>
</dbReference>
<gene>
    <name evidence="4" type="ORF">ACFSHS_15495</name>
</gene>
<evidence type="ECO:0000313" key="4">
    <source>
        <dbReference type="EMBL" id="MFD2092978.1"/>
    </source>
</evidence>
<dbReference type="InterPro" id="IPR042188">
    <property type="entry name" value="MmgE/PrpD_sf_2"/>
</dbReference>
<feature type="domain" description="MmgE/PrpD N-terminal" evidence="2">
    <location>
        <begin position="20"/>
        <end position="233"/>
    </location>
</feature>
<dbReference type="Gene3D" id="1.10.4100.10">
    <property type="entry name" value="2-methylcitrate dehydratase PrpD"/>
    <property type="match status" value="1"/>
</dbReference>
<organism evidence="4 5">
    <name type="scientific">Blastococcus deserti</name>
    <dbReference type="NCBI Taxonomy" id="2259033"/>
    <lineage>
        <taxon>Bacteria</taxon>
        <taxon>Bacillati</taxon>
        <taxon>Actinomycetota</taxon>
        <taxon>Actinomycetes</taxon>
        <taxon>Geodermatophilales</taxon>
        <taxon>Geodermatophilaceae</taxon>
        <taxon>Blastococcus</taxon>
    </lineage>
</organism>
<dbReference type="Pfam" id="PF03972">
    <property type="entry name" value="MmgE_PrpD_N"/>
    <property type="match status" value="1"/>
</dbReference>
<dbReference type="Proteomes" id="UP001597402">
    <property type="component" value="Unassembled WGS sequence"/>
</dbReference>
<evidence type="ECO:0000259" key="3">
    <source>
        <dbReference type="Pfam" id="PF19305"/>
    </source>
</evidence>
<sequence>MTVPTTAAAQRDAREATDVLGAWAAGLEWADVPADAQERMRLVLLDSLGVTVLGARQAEQRALVTAWRPADGPAPLPGAGRCTTVEAAAWLNAAALVRLELDEGHKFAKGHPGAHGLPAVLALAADLRATGPDTAAALVVAYEVAARFGRATSLPPGAHPHGSWGVAGAAAGCARLLGLSSAGLAAAIDTGAGLPVAGSFASALDGNPVRDAWMGASNVSGLVAARMASAGVARNTGTAASSLGGVLGTFDAAPLTAELGTRWDVRHGYFKRHASCSFTHPVADAVLALRPELPGDVGEVEEILVETHSLGAALDRTTWDSRLAALFSTPFVAAAALVHGHVGPDVSAQPVRDDPRVRELAARVTVRVAADLDARLPHERAARVTVRSGGRAHGCEVPNPIGDAAHHPLSEADVLGLLSDWLADDATVAAVRDVATGLPAVPDVRPLLQRLV</sequence>
<dbReference type="Gene3D" id="3.30.1330.120">
    <property type="entry name" value="2-methylcitrate dehydratase PrpD"/>
    <property type="match status" value="1"/>
</dbReference>
<reference evidence="5" key="1">
    <citation type="journal article" date="2019" name="Int. J. Syst. Evol. Microbiol.">
        <title>The Global Catalogue of Microorganisms (GCM) 10K type strain sequencing project: providing services to taxonomists for standard genome sequencing and annotation.</title>
        <authorList>
            <consortium name="The Broad Institute Genomics Platform"/>
            <consortium name="The Broad Institute Genome Sequencing Center for Infectious Disease"/>
            <person name="Wu L."/>
            <person name="Ma J."/>
        </authorList>
    </citation>
    <scope>NUCLEOTIDE SEQUENCE [LARGE SCALE GENOMIC DNA]</scope>
    <source>
        <strain evidence="5">JCM 3338</strain>
    </source>
</reference>
<feature type="domain" description="MmgE/PrpD C-terminal" evidence="3">
    <location>
        <begin position="273"/>
        <end position="414"/>
    </location>
</feature>
<dbReference type="PANTHER" id="PTHR16943">
    <property type="entry name" value="2-METHYLCITRATE DEHYDRATASE-RELATED"/>
    <property type="match status" value="1"/>
</dbReference>
<dbReference type="SUPFAM" id="SSF103378">
    <property type="entry name" value="2-methylcitrate dehydratase PrpD"/>
    <property type="match status" value="1"/>
</dbReference>